<protein>
    <submittedName>
        <fullName evidence="1">Uncharacterized protein</fullName>
    </submittedName>
</protein>
<proteinExistence type="predicted"/>
<reference evidence="1" key="1">
    <citation type="submission" date="2019-01" db="EMBL/GenBank/DDBJ databases">
        <title>Draft genome sequences of three monokaryotic isolates of the white-rot basidiomycete fungus Dichomitus squalens.</title>
        <authorList>
            <consortium name="DOE Joint Genome Institute"/>
            <person name="Lopez S.C."/>
            <person name="Andreopoulos B."/>
            <person name="Pangilinan J."/>
            <person name="Lipzen A."/>
            <person name="Riley R."/>
            <person name="Ahrendt S."/>
            <person name="Ng V."/>
            <person name="Barry K."/>
            <person name="Daum C."/>
            <person name="Grigoriev I.V."/>
            <person name="Hilden K.S."/>
            <person name="Makela M.R."/>
            <person name="de Vries R.P."/>
        </authorList>
    </citation>
    <scope>NUCLEOTIDE SEQUENCE [LARGE SCALE GENOMIC DNA]</scope>
    <source>
        <strain evidence="1">OM18370.1</strain>
    </source>
</reference>
<accession>A0A4Q9MW80</accession>
<dbReference type="Proteomes" id="UP000292957">
    <property type="component" value="Unassembled WGS sequence"/>
</dbReference>
<evidence type="ECO:0000313" key="1">
    <source>
        <dbReference type="EMBL" id="TBU30912.1"/>
    </source>
</evidence>
<dbReference type="AlphaFoldDB" id="A0A4Q9MW80"/>
<gene>
    <name evidence="1" type="ORF">BD311DRAFT_753455</name>
</gene>
<sequence>MPAQRSEPHNADDTGFMAAVAAQMQSSWEKKRREKESKFVRHAKEELDKCLLARIEEYTAAVTEIIGAYDKFVFEYAQVEDHIRKLWLELQQEQQALLVTSEKRHKLAVAREGEREKGQVKGMAMAKKAVQDFSAVISSLEDV</sequence>
<dbReference type="OrthoDB" id="3235454at2759"/>
<organism evidence="1">
    <name type="scientific">Dichomitus squalens</name>
    <dbReference type="NCBI Taxonomy" id="114155"/>
    <lineage>
        <taxon>Eukaryota</taxon>
        <taxon>Fungi</taxon>
        <taxon>Dikarya</taxon>
        <taxon>Basidiomycota</taxon>
        <taxon>Agaricomycotina</taxon>
        <taxon>Agaricomycetes</taxon>
        <taxon>Polyporales</taxon>
        <taxon>Polyporaceae</taxon>
        <taxon>Dichomitus</taxon>
    </lineage>
</organism>
<name>A0A4Q9MW80_9APHY</name>
<dbReference type="EMBL" id="ML143402">
    <property type="protein sequence ID" value="TBU30912.1"/>
    <property type="molecule type" value="Genomic_DNA"/>
</dbReference>